<dbReference type="PANTHER" id="PTHR10381:SF70">
    <property type="entry name" value="ATP-DEPENDENT CLP PROTEASE PROTEOLYTIC SUBUNIT"/>
    <property type="match status" value="1"/>
</dbReference>
<evidence type="ECO:0000313" key="5">
    <source>
        <dbReference type="Proteomes" id="UP000562464"/>
    </source>
</evidence>
<dbReference type="PANTHER" id="PTHR10381">
    <property type="entry name" value="ATP-DEPENDENT CLP PROTEASE PROTEOLYTIC SUBUNIT"/>
    <property type="match status" value="1"/>
</dbReference>
<proteinExistence type="predicted"/>
<dbReference type="SUPFAM" id="SSF52096">
    <property type="entry name" value="ClpP/crotonase"/>
    <property type="match status" value="1"/>
</dbReference>
<gene>
    <name evidence="4" type="ORF">HNQ37_000613</name>
</gene>
<evidence type="ECO:0000256" key="2">
    <source>
        <dbReference type="ARBA" id="ARBA00022801"/>
    </source>
</evidence>
<comment type="caution">
    <text evidence="4">The sequence shown here is derived from an EMBL/GenBank/DDBJ whole genome shotgun (WGS) entry which is preliminary data.</text>
</comment>
<keyword evidence="2" id="KW-0378">Hydrolase</keyword>
<dbReference type="InterPro" id="IPR029045">
    <property type="entry name" value="ClpP/crotonase-like_dom_sf"/>
</dbReference>
<keyword evidence="5" id="KW-1185">Reference proteome</keyword>
<dbReference type="AlphaFoldDB" id="A0A841C8L4"/>
<dbReference type="RefSeq" id="WP_183539192.1">
    <property type="nucleotide sequence ID" value="NZ_JACHHV010000007.1"/>
</dbReference>
<protein>
    <submittedName>
        <fullName evidence="4">ATP-dependent protease ClpP protease subunit</fullName>
    </submittedName>
</protein>
<dbReference type="GO" id="GO:0004176">
    <property type="term" value="F:ATP-dependent peptidase activity"/>
    <property type="evidence" value="ECO:0007669"/>
    <property type="project" value="TreeGrafter"/>
</dbReference>
<dbReference type="Proteomes" id="UP000562464">
    <property type="component" value="Unassembled WGS sequence"/>
</dbReference>
<reference evidence="4 5" key="1">
    <citation type="submission" date="2020-08" db="EMBL/GenBank/DDBJ databases">
        <title>Genomic Encyclopedia of Type Strains, Phase IV (KMG-IV): sequencing the most valuable type-strain genomes for metagenomic binning, comparative biology and taxonomic classification.</title>
        <authorList>
            <person name="Goeker M."/>
        </authorList>
    </citation>
    <scope>NUCLEOTIDE SEQUENCE [LARGE SCALE GENOMIC DNA]</scope>
    <source>
        <strain evidence="4 5">DSM 14925</strain>
    </source>
</reference>
<dbReference type="NCBIfam" id="NF045542">
    <property type="entry name" value="Clp_rel_HeadMat"/>
    <property type="match status" value="1"/>
</dbReference>
<dbReference type="EMBL" id="JACHHV010000007">
    <property type="protein sequence ID" value="MBB5887739.1"/>
    <property type="molecule type" value="Genomic_DNA"/>
</dbReference>
<dbReference type="Gene3D" id="3.90.226.10">
    <property type="entry name" value="2-enoyl-CoA Hydratase, Chain A, domain 1"/>
    <property type="match status" value="1"/>
</dbReference>
<dbReference type="Pfam" id="PF00574">
    <property type="entry name" value="CLP_protease"/>
    <property type="match status" value="1"/>
</dbReference>
<evidence type="ECO:0000256" key="1">
    <source>
        <dbReference type="ARBA" id="ARBA00022670"/>
    </source>
</evidence>
<dbReference type="GO" id="GO:0004252">
    <property type="term" value="F:serine-type endopeptidase activity"/>
    <property type="evidence" value="ECO:0007669"/>
    <property type="project" value="TreeGrafter"/>
</dbReference>
<dbReference type="GO" id="GO:0051117">
    <property type="term" value="F:ATPase binding"/>
    <property type="evidence" value="ECO:0007669"/>
    <property type="project" value="TreeGrafter"/>
</dbReference>
<accession>A0A841C8L4</accession>
<organism evidence="4 5">
    <name type="scientific">Lactovum miscens</name>
    <dbReference type="NCBI Taxonomy" id="190387"/>
    <lineage>
        <taxon>Bacteria</taxon>
        <taxon>Bacillati</taxon>
        <taxon>Bacillota</taxon>
        <taxon>Bacilli</taxon>
        <taxon>Lactobacillales</taxon>
        <taxon>Streptococcaceae</taxon>
        <taxon>Lactovum</taxon>
    </lineage>
</organism>
<dbReference type="CDD" id="cd07016">
    <property type="entry name" value="S14_ClpP_1"/>
    <property type="match status" value="1"/>
</dbReference>
<dbReference type="InterPro" id="IPR023562">
    <property type="entry name" value="ClpP/TepA"/>
</dbReference>
<evidence type="ECO:0000256" key="3">
    <source>
        <dbReference type="ARBA" id="ARBA00022825"/>
    </source>
</evidence>
<name>A0A841C8L4_9LACT</name>
<sequence>MTIVIDVKGDIVDNDTANYFEMINNELGISLDYCSPSKINKALLSDDDEVELNIASNGGEVFAASEIYTVLRSSHKNIIANIQGLAASAASVIAMAGDTVNISPTAQIMIHKALSNSVGNADDFEHEASVLNGVDQSIAAAYELKTGMSETEILQLMSNSTWMNAKTAVDKGFADNIMTFSEVSPVIMNSLSAIPTKKSMNKFIDLIKNQKVKNKATCSNCGSSADPVTCPECGNDTCCPDCGYCSDCGKTTMNKKTNKADLRSRKLAILLDQKGE</sequence>
<dbReference type="GO" id="GO:0006515">
    <property type="term" value="P:protein quality control for misfolded or incompletely synthesized proteins"/>
    <property type="evidence" value="ECO:0007669"/>
    <property type="project" value="TreeGrafter"/>
</dbReference>
<evidence type="ECO:0000313" key="4">
    <source>
        <dbReference type="EMBL" id="MBB5887739.1"/>
    </source>
</evidence>
<keyword evidence="1 4" id="KW-0645">Protease</keyword>
<dbReference type="GO" id="GO:0009368">
    <property type="term" value="C:endopeptidase Clp complex"/>
    <property type="evidence" value="ECO:0007669"/>
    <property type="project" value="TreeGrafter"/>
</dbReference>
<keyword evidence="3" id="KW-0720">Serine protease</keyword>